<evidence type="ECO:0000256" key="1">
    <source>
        <dbReference type="ARBA" id="ARBA00004430"/>
    </source>
</evidence>
<evidence type="ECO:0000313" key="13">
    <source>
        <dbReference type="Proteomes" id="UP000504615"/>
    </source>
</evidence>
<evidence type="ECO:0000256" key="3">
    <source>
        <dbReference type="ARBA" id="ARBA00022490"/>
    </source>
</evidence>
<dbReference type="KEGG" id="pbar:105430656"/>
<dbReference type="PANTHER" id="PTHR12442:SF7">
    <property type="entry name" value="DYNEIN AXONEMAL INTERMEDIATE CHAIN 2"/>
    <property type="match status" value="1"/>
</dbReference>
<protein>
    <submittedName>
        <fullName evidence="14">Dynein, 70 kDa intermediate chain, flagellar outer arm-like</fullName>
    </submittedName>
</protein>
<evidence type="ECO:0000256" key="12">
    <source>
        <dbReference type="SAM" id="MobiDB-lite"/>
    </source>
</evidence>
<dbReference type="GO" id="GO:0045504">
    <property type="term" value="F:dynein heavy chain binding"/>
    <property type="evidence" value="ECO:0007669"/>
    <property type="project" value="TreeGrafter"/>
</dbReference>
<evidence type="ECO:0000256" key="2">
    <source>
        <dbReference type="ARBA" id="ARBA00011059"/>
    </source>
</evidence>
<accession>A0A6I9WLW4</accession>
<dbReference type="GO" id="GO:0005874">
    <property type="term" value="C:microtubule"/>
    <property type="evidence" value="ECO:0007669"/>
    <property type="project" value="UniProtKB-KW"/>
</dbReference>
<keyword evidence="11" id="KW-0966">Cell projection</keyword>
<proteinExistence type="inferred from homology"/>
<keyword evidence="5" id="KW-0493">Microtubule</keyword>
<comment type="subcellular location">
    <subcellularLocation>
        <location evidence="1">Cytoplasm</location>
        <location evidence="1">Cytoskeleton</location>
        <location evidence="1">Cilium axoneme</location>
    </subcellularLocation>
</comment>
<keyword evidence="7" id="KW-0243">Dynein</keyword>
<dbReference type="InterPro" id="IPR015943">
    <property type="entry name" value="WD40/YVTN_repeat-like_dom_sf"/>
</dbReference>
<dbReference type="PANTHER" id="PTHR12442">
    <property type="entry name" value="DYNEIN INTERMEDIATE CHAIN"/>
    <property type="match status" value="1"/>
</dbReference>
<evidence type="ECO:0000256" key="5">
    <source>
        <dbReference type="ARBA" id="ARBA00022701"/>
    </source>
</evidence>
<evidence type="ECO:0000313" key="14">
    <source>
        <dbReference type="RefSeq" id="XP_011642621.1"/>
    </source>
</evidence>
<dbReference type="GeneID" id="105430656"/>
<keyword evidence="8" id="KW-0969">Cilium</keyword>
<keyword evidence="3" id="KW-0963">Cytoplasm</keyword>
<dbReference type="InterPro" id="IPR036322">
    <property type="entry name" value="WD40_repeat_dom_sf"/>
</dbReference>
<dbReference type="OrthoDB" id="7536894at2759"/>
<evidence type="ECO:0000256" key="11">
    <source>
        <dbReference type="ARBA" id="ARBA00023273"/>
    </source>
</evidence>
<keyword evidence="4" id="KW-0853">WD repeat</keyword>
<keyword evidence="13" id="KW-1185">Reference proteome</keyword>
<dbReference type="GO" id="GO:0036158">
    <property type="term" value="P:outer dynein arm assembly"/>
    <property type="evidence" value="ECO:0007669"/>
    <property type="project" value="TreeGrafter"/>
</dbReference>
<evidence type="ECO:0000256" key="7">
    <source>
        <dbReference type="ARBA" id="ARBA00023017"/>
    </source>
</evidence>
<keyword evidence="10" id="KW-0206">Cytoskeleton</keyword>
<reference evidence="14" key="1">
    <citation type="submission" date="2025-08" db="UniProtKB">
        <authorList>
            <consortium name="RefSeq"/>
        </authorList>
    </citation>
    <scope>IDENTIFICATION</scope>
</reference>
<comment type="similarity">
    <text evidence="2">Belongs to the dynein intermediate chain family.</text>
</comment>
<evidence type="ECO:0000256" key="8">
    <source>
        <dbReference type="ARBA" id="ARBA00023069"/>
    </source>
</evidence>
<dbReference type="AlphaFoldDB" id="A0A6I9WLW4"/>
<evidence type="ECO:0000256" key="10">
    <source>
        <dbReference type="ARBA" id="ARBA00023212"/>
    </source>
</evidence>
<dbReference type="GO" id="GO:0045503">
    <property type="term" value="F:dynein light chain binding"/>
    <property type="evidence" value="ECO:0007669"/>
    <property type="project" value="TreeGrafter"/>
</dbReference>
<dbReference type="InterPro" id="IPR050687">
    <property type="entry name" value="Dynein_IC"/>
</dbReference>
<sequence length="212" mass="24267">MHMLDKEVKDEILHSEQNADLRGGCWSRSRYSVFFTINAMGLLKVYDILTGLGSPVTTFRVCNECLTAIAPHENGQLLAVGSHDGNIYLVECSEGHVVNTKTDKANLIAYLERCSHFEKTVDARLKEIRLMQASEDFATDHSAFVSKEHKNTENNKERNKDRTQVKEKDEDSKKKFRTRRLEKDDKSFFEELAESEAAFFQTVKKVKKNLSS</sequence>
<keyword evidence="9" id="KW-0505">Motor protein</keyword>
<dbReference type="GO" id="GO:0036157">
    <property type="term" value="C:outer dynein arm"/>
    <property type="evidence" value="ECO:0007669"/>
    <property type="project" value="TreeGrafter"/>
</dbReference>
<dbReference type="RefSeq" id="XP_011642621.1">
    <property type="nucleotide sequence ID" value="XM_011644319.2"/>
</dbReference>
<evidence type="ECO:0000256" key="4">
    <source>
        <dbReference type="ARBA" id="ARBA00022574"/>
    </source>
</evidence>
<feature type="region of interest" description="Disordered" evidence="12">
    <location>
        <begin position="142"/>
        <end position="180"/>
    </location>
</feature>
<dbReference type="GO" id="GO:0003341">
    <property type="term" value="P:cilium movement"/>
    <property type="evidence" value="ECO:0007669"/>
    <property type="project" value="TreeGrafter"/>
</dbReference>
<gene>
    <name evidence="14" type="primary">LOC105430656</name>
</gene>
<feature type="compositionally biased region" description="Basic and acidic residues" evidence="12">
    <location>
        <begin position="146"/>
        <end position="180"/>
    </location>
</feature>
<dbReference type="Gene3D" id="2.130.10.10">
    <property type="entry name" value="YVTN repeat-like/Quinoprotein amine dehydrogenase"/>
    <property type="match status" value="1"/>
</dbReference>
<dbReference type="SUPFAM" id="SSF50978">
    <property type="entry name" value="WD40 repeat-like"/>
    <property type="match status" value="1"/>
</dbReference>
<evidence type="ECO:0000256" key="9">
    <source>
        <dbReference type="ARBA" id="ARBA00023175"/>
    </source>
</evidence>
<dbReference type="Proteomes" id="UP000504615">
    <property type="component" value="Unplaced"/>
</dbReference>
<evidence type="ECO:0000256" key="6">
    <source>
        <dbReference type="ARBA" id="ARBA00022737"/>
    </source>
</evidence>
<name>A0A6I9WLW4_9HYME</name>
<keyword evidence="6" id="KW-0677">Repeat</keyword>
<organism evidence="13 14">
    <name type="scientific">Pogonomyrmex barbatus</name>
    <name type="common">red harvester ant</name>
    <dbReference type="NCBI Taxonomy" id="144034"/>
    <lineage>
        <taxon>Eukaryota</taxon>
        <taxon>Metazoa</taxon>
        <taxon>Ecdysozoa</taxon>
        <taxon>Arthropoda</taxon>
        <taxon>Hexapoda</taxon>
        <taxon>Insecta</taxon>
        <taxon>Pterygota</taxon>
        <taxon>Neoptera</taxon>
        <taxon>Endopterygota</taxon>
        <taxon>Hymenoptera</taxon>
        <taxon>Apocrita</taxon>
        <taxon>Aculeata</taxon>
        <taxon>Formicoidea</taxon>
        <taxon>Formicidae</taxon>
        <taxon>Myrmicinae</taxon>
        <taxon>Pogonomyrmex</taxon>
    </lineage>
</organism>